<evidence type="ECO:0000256" key="4">
    <source>
        <dbReference type="ARBA" id="ARBA00022676"/>
    </source>
</evidence>
<evidence type="ECO:0000259" key="11">
    <source>
        <dbReference type="Pfam" id="PF02366"/>
    </source>
</evidence>
<name>A0A1L7CKS0_CORFL</name>
<keyword evidence="7 10" id="KW-1133">Transmembrane helix</keyword>
<feature type="transmembrane region" description="Helical" evidence="10">
    <location>
        <begin position="448"/>
        <end position="468"/>
    </location>
</feature>
<evidence type="ECO:0000256" key="9">
    <source>
        <dbReference type="ARBA" id="ARBA00093617"/>
    </source>
</evidence>
<evidence type="ECO:0000256" key="1">
    <source>
        <dbReference type="ARBA" id="ARBA00004127"/>
    </source>
</evidence>
<accession>A0A1L7CKS0</accession>
<keyword evidence="8 10" id="KW-0472">Membrane</keyword>
<organism evidence="13 14">
    <name type="scientific">Corynebacterium flavescens</name>
    <dbReference type="NCBI Taxonomy" id="28028"/>
    <lineage>
        <taxon>Bacteria</taxon>
        <taxon>Bacillati</taxon>
        <taxon>Actinomycetota</taxon>
        <taxon>Actinomycetes</taxon>
        <taxon>Mycobacteriales</taxon>
        <taxon>Corynebacteriaceae</taxon>
        <taxon>Corynebacterium</taxon>
    </lineage>
</organism>
<comment type="similarity">
    <text evidence="3 10">Belongs to the glycosyltransferase 39 family.</text>
</comment>
<feature type="transmembrane region" description="Helical" evidence="10">
    <location>
        <begin position="246"/>
        <end position="264"/>
    </location>
</feature>
<dbReference type="PANTHER" id="PTHR10050:SF46">
    <property type="entry name" value="PROTEIN O-MANNOSYL-TRANSFERASE 2"/>
    <property type="match status" value="1"/>
</dbReference>
<dbReference type="GO" id="GO:0012505">
    <property type="term" value="C:endomembrane system"/>
    <property type="evidence" value="ECO:0007669"/>
    <property type="project" value="UniProtKB-SubCell"/>
</dbReference>
<feature type="domain" description="ArnT-like N-terminal" evidence="11">
    <location>
        <begin position="118"/>
        <end position="298"/>
    </location>
</feature>
<protein>
    <recommendedName>
        <fullName evidence="9 10">Polyprenol-phosphate-mannose--protein mannosyltransferase</fullName>
        <ecNumber evidence="10">2.4.1.-</ecNumber>
    </recommendedName>
</protein>
<feature type="transmembrane region" description="Helical" evidence="10">
    <location>
        <begin position="498"/>
        <end position="520"/>
    </location>
</feature>
<evidence type="ECO:0000256" key="10">
    <source>
        <dbReference type="RuleBase" id="RU367007"/>
    </source>
</evidence>
<dbReference type="InterPro" id="IPR032421">
    <property type="entry name" value="PMT_4TMC"/>
</dbReference>
<dbReference type="InterPro" id="IPR027005">
    <property type="entry name" value="PMT-like"/>
</dbReference>
<evidence type="ECO:0000256" key="5">
    <source>
        <dbReference type="ARBA" id="ARBA00022679"/>
    </source>
</evidence>
<sequence length="535" mass="60077">MRLWPKLVGVTTATAPTPATHGVRGRVEPPAPVAYSWRRADWISTAAIAVLALLTRFLGLNTPVSGGTPIFDEKHYVPQAWDLVRSWDNLFIGGIESNPGYGLVVHPPLAKQIMALSEMVFGYTPLGWRFMAAAFGTATIITMMALARQISNSWQVAFLAGLIGVCDGVLLVSSKFGMLDIFQVFFVVAAAWALARDNNALRMRLHNAWRNGNLGASNFGPRFGFRWWRFSAGVFLGLSLGVKWSGLYYIFFFGLLSVFSDLALRRRYGVRRYAAGTLVRDTPAALASLVLVPLLLYVWTWRAWFASETSVYRHAKVDGTISALSPLKLLPEPIAGWLYYHGSVLEFHASLTSSGGHHHPWDSKPWAWLVAARPILYYSSTDIECGEGHCRRMLYLFGTPAIWWCVVPAVLWGLWALIVRHNRSFLIPLVGFAAGFLPWLAAFDRQMYFFYAAAFIPFVIVLIALALGQMINRGRLLRWRWLSALAGGQMRSGTFMTICYLATVVAMFFYFSPLFYGFIIPEGWYQSMMWLPSWS</sequence>
<keyword evidence="5 10" id="KW-0808">Transferase</keyword>
<comment type="pathway">
    <text evidence="2 10">Protein modification; protein glycosylation.</text>
</comment>
<proteinExistence type="inferred from homology"/>
<evidence type="ECO:0000259" key="12">
    <source>
        <dbReference type="Pfam" id="PF16192"/>
    </source>
</evidence>
<reference evidence="13 14" key="1">
    <citation type="submission" date="2014-08" db="EMBL/GenBank/DDBJ databases">
        <title>Complete genome sequence of Corynebacterium flavescens OJ8(T)(=DSM 20296(T)), isolated from cheese.</title>
        <authorList>
            <person name="Ruckert C."/>
            <person name="Albersmeier A."/>
            <person name="Winkler A."/>
            <person name="Kalinowski J."/>
        </authorList>
    </citation>
    <scope>NUCLEOTIDE SEQUENCE [LARGE SCALE GENOMIC DNA]</scope>
    <source>
        <strain evidence="13 14">OJ8</strain>
    </source>
</reference>
<dbReference type="EC" id="2.4.1.-" evidence="10"/>
<keyword evidence="10" id="KW-1003">Cell membrane</keyword>
<comment type="function">
    <text evidence="10">Protein O-mannosyltransferase that catalyzes the transfer of a single mannose residue from a polyprenol phospho-mannosyl lipidic donor to the hydroxyl group of selected serine and threonine residues in acceptor proteins.</text>
</comment>
<dbReference type="PANTHER" id="PTHR10050">
    <property type="entry name" value="DOLICHYL-PHOSPHATE-MANNOSE--PROTEIN MANNOSYLTRANSFERASE"/>
    <property type="match status" value="1"/>
</dbReference>
<dbReference type="UniPathway" id="UPA00378"/>
<evidence type="ECO:0000256" key="3">
    <source>
        <dbReference type="ARBA" id="ARBA00007222"/>
    </source>
</evidence>
<dbReference type="KEGG" id="cfc:CFLV_04250"/>
<evidence type="ECO:0000313" key="13">
    <source>
        <dbReference type="EMBL" id="APT86471.1"/>
    </source>
</evidence>
<evidence type="ECO:0000256" key="7">
    <source>
        <dbReference type="ARBA" id="ARBA00022989"/>
    </source>
</evidence>
<comment type="subcellular location">
    <subcellularLocation>
        <location evidence="10">Cell membrane</location>
    </subcellularLocation>
    <subcellularLocation>
        <location evidence="1">Endomembrane system</location>
        <topology evidence="1">Multi-pass membrane protein</topology>
    </subcellularLocation>
</comment>
<feature type="transmembrane region" description="Helical" evidence="10">
    <location>
        <begin position="401"/>
        <end position="418"/>
    </location>
</feature>
<dbReference type="STRING" id="28028.CFLV_04250"/>
<evidence type="ECO:0000313" key="14">
    <source>
        <dbReference type="Proteomes" id="UP000185479"/>
    </source>
</evidence>
<feature type="transmembrane region" description="Helical" evidence="10">
    <location>
        <begin position="425"/>
        <end position="442"/>
    </location>
</feature>
<feature type="transmembrane region" description="Helical" evidence="10">
    <location>
        <begin position="284"/>
        <end position="304"/>
    </location>
</feature>
<gene>
    <name evidence="13" type="ORF">CFLV_04250</name>
</gene>
<dbReference type="Proteomes" id="UP000185479">
    <property type="component" value="Chromosome"/>
</dbReference>
<dbReference type="GO" id="GO:0005886">
    <property type="term" value="C:plasma membrane"/>
    <property type="evidence" value="ECO:0007669"/>
    <property type="project" value="UniProtKB-SubCell"/>
</dbReference>
<evidence type="ECO:0000256" key="2">
    <source>
        <dbReference type="ARBA" id="ARBA00004922"/>
    </source>
</evidence>
<dbReference type="Pfam" id="PF16192">
    <property type="entry name" value="PMT_4TMC"/>
    <property type="match status" value="1"/>
</dbReference>
<evidence type="ECO:0000256" key="6">
    <source>
        <dbReference type="ARBA" id="ARBA00022692"/>
    </source>
</evidence>
<dbReference type="GO" id="GO:0004169">
    <property type="term" value="F:dolichyl-phosphate-mannose-protein mannosyltransferase activity"/>
    <property type="evidence" value="ECO:0007669"/>
    <property type="project" value="UniProtKB-UniRule"/>
</dbReference>
<feature type="transmembrane region" description="Helical" evidence="10">
    <location>
        <begin position="178"/>
        <end position="195"/>
    </location>
</feature>
<keyword evidence="4 10" id="KW-0328">Glycosyltransferase</keyword>
<evidence type="ECO:0000256" key="8">
    <source>
        <dbReference type="ARBA" id="ARBA00023136"/>
    </source>
</evidence>
<keyword evidence="14" id="KW-1185">Reference proteome</keyword>
<dbReference type="EMBL" id="CP009246">
    <property type="protein sequence ID" value="APT86471.1"/>
    <property type="molecule type" value="Genomic_DNA"/>
</dbReference>
<dbReference type="Pfam" id="PF02366">
    <property type="entry name" value="PMT"/>
    <property type="match status" value="1"/>
</dbReference>
<dbReference type="InterPro" id="IPR003342">
    <property type="entry name" value="ArnT-like_N"/>
</dbReference>
<feature type="domain" description="Protein O-mannosyl-transferase C-terminal four TM" evidence="12">
    <location>
        <begin position="336"/>
        <end position="534"/>
    </location>
</feature>
<dbReference type="AlphaFoldDB" id="A0A1L7CKS0"/>
<keyword evidence="6 10" id="KW-0812">Transmembrane</keyword>
<feature type="transmembrane region" description="Helical" evidence="10">
    <location>
        <begin position="126"/>
        <end position="147"/>
    </location>
</feature>
<feature type="transmembrane region" description="Helical" evidence="10">
    <location>
        <begin position="154"/>
        <end position="172"/>
    </location>
</feature>
<feature type="transmembrane region" description="Helical" evidence="10">
    <location>
        <begin position="223"/>
        <end position="240"/>
    </location>
</feature>